<reference evidence="11 12" key="1">
    <citation type="submission" date="2016-10" db="EMBL/GenBank/DDBJ databases">
        <authorList>
            <person name="de Groot N.N."/>
        </authorList>
    </citation>
    <scope>NUCLEOTIDE SEQUENCE [LARGE SCALE GENOMIC DNA]</scope>
    <source>
        <strain evidence="11 12">AA1</strain>
    </source>
</reference>
<dbReference type="Pfam" id="PF00691">
    <property type="entry name" value="OmpA"/>
    <property type="match status" value="1"/>
</dbReference>
<dbReference type="PANTHER" id="PTHR30329">
    <property type="entry name" value="STATOR ELEMENT OF FLAGELLAR MOTOR COMPLEX"/>
    <property type="match status" value="1"/>
</dbReference>
<keyword evidence="12" id="KW-1185">Reference proteome</keyword>
<gene>
    <name evidence="8" type="primary">pal</name>
    <name evidence="11" type="ORF">SAMN05216233_101537</name>
</gene>
<dbReference type="SUPFAM" id="SSF103088">
    <property type="entry name" value="OmpA-like"/>
    <property type="match status" value="1"/>
</dbReference>
<dbReference type="PANTHER" id="PTHR30329:SF21">
    <property type="entry name" value="LIPOPROTEIN YIAD-RELATED"/>
    <property type="match status" value="1"/>
</dbReference>
<dbReference type="NCBIfam" id="TIGR02802">
    <property type="entry name" value="Pal_lipo"/>
    <property type="match status" value="1"/>
</dbReference>
<keyword evidence="5 8" id="KW-0998">Cell outer membrane</keyword>
<feature type="signal peptide" evidence="9">
    <location>
        <begin position="1"/>
        <end position="23"/>
    </location>
</feature>
<evidence type="ECO:0000256" key="6">
    <source>
        <dbReference type="ARBA" id="ARBA00023288"/>
    </source>
</evidence>
<dbReference type="Proteomes" id="UP000198870">
    <property type="component" value="Unassembled WGS sequence"/>
</dbReference>
<dbReference type="InterPro" id="IPR039001">
    <property type="entry name" value="Pal"/>
</dbReference>
<keyword evidence="3 8" id="KW-0472">Membrane</keyword>
<comment type="similarity">
    <text evidence="8">Belongs to the Pal lipoprotein family.</text>
</comment>
<name>A0A1G5AZ80_9BACT</name>
<sequence>MGKNWRGSLALITVLLTMLVAVSCSQKPVETDPTTDAAAQEAMTDEAADATAAADDAAMIAEEELMKKEAAARAEARSAFENTNIFFNYDSSAVQDSEIAALEAKAEWLKENPGVRITIEGHCDDRGTTDYNLALGDRRAARVKAFLESLGVDADRMVTVSYGEERPADPAANESAWAKNRRAEFVIR</sequence>
<protein>
    <recommendedName>
        <fullName evidence="8">Peptidoglycan-associated lipoprotein</fullName>
        <shortName evidence="8">PAL</shortName>
    </recommendedName>
</protein>
<dbReference type="RefSeq" id="WP_092207923.1">
    <property type="nucleotide sequence ID" value="NZ_FMUX01000001.1"/>
</dbReference>
<evidence type="ECO:0000313" key="11">
    <source>
        <dbReference type="EMBL" id="SCX83195.1"/>
    </source>
</evidence>
<dbReference type="HAMAP" id="MF_02204">
    <property type="entry name" value="Pal"/>
    <property type="match status" value="1"/>
</dbReference>
<organism evidence="11 12">
    <name type="scientific">Desulfoluna spongiiphila</name>
    <dbReference type="NCBI Taxonomy" id="419481"/>
    <lineage>
        <taxon>Bacteria</taxon>
        <taxon>Pseudomonadati</taxon>
        <taxon>Thermodesulfobacteriota</taxon>
        <taxon>Desulfobacteria</taxon>
        <taxon>Desulfobacterales</taxon>
        <taxon>Desulfolunaceae</taxon>
        <taxon>Desulfoluna</taxon>
    </lineage>
</organism>
<evidence type="ECO:0000256" key="7">
    <source>
        <dbReference type="ARBA" id="ARBA00023306"/>
    </source>
</evidence>
<dbReference type="EMBL" id="FMUX01000001">
    <property type="protein sequence ID" value="SCX83195.1"/>
    <property type="molecule type" value="Genomic_DNA"/>
</dbReference>
<accession>A0A1G5AZ80</accession>
<dbReference type="AlphaFoldDB" id="A0A1G5AZ80"/>
<dbReference type="Gene3D" id="3.30.1330.60">
    <property type="entry name" value="OmpA-like domain"/>
    <property type="match status" value="1"/>
</dbReference>
<dbReference type="InterPro" id="IPR050330">
    <property type="entry name" value="Bact_OuterMem_StrucFunc"/>
</dbReference>
<evidence type="ECO:0000256" key="2">
    <source>
        <dbReference type="ARBA" id="ARBA00022729"/>
    </source>
</evidence>
<dbReference type="OrthoDB" id="9809164at2"/>
<dbReference type="CDD" id="cd07185">
    <property type="entry name" value="OmpA_C-like"/>
    <property type="match status" value="1"/>
</dbReference>
<dbReference type="InterPro" id="IPR006665">
    <property type="entry name" value="OmpA-like"/>
</dbReference>
<dbReference type="GO" id="GO:0051301">
    <property type="term" value="P:cell division"/>
    <property type="evidence" value="ECO:0007669"/>
    <property type="project" value="UniProtKB-KW"/>
</dbReference>
<evidence type="ECO:0000313" key="12">
    <source>
        <dbReference type="Proteomes" id="UP000198870"/>
    </source>
</evidence>
<dbReference type="STRING" id="419481.SAMN05216233_101537"/>
<comment type="subcellular location">
    <subcellularLocation>
        <location evidence="8">Cell outer membrane</location>
        <topology evidence="8">Lipid-anchor</topology>
    </subcellularLocation>
</comment>
<dbReference type="GO" id="GO:0009279">
    <property type="term" value="C:cell outer membrane"/>
    <property type="evidence" value="ECO:0007669"/>
    <property type="project" value="UniProtKB-SubCell"/>
</dbReference>
<dbReference type="PROSITE" id="PS51123">
    <property type="entry name" value="OMPA_2"/>
    <property type="match status" value="1"/>
</dbReference>
<evidence type="ECO:0000256" key="1">
    <source>
        <dbReference type="ARBA" id="ARBA00022618"/>
    </source>
</evidence>
<evidence type="ECO:0000256" key="8">
    <source>
        <dbReference type="HAMAP-Rule" id="MF_02204"/>
    </source>
</evidence>
<dbReference type="InterPro" id="IPR014169">
    <property type="entry name" value="Pal_lipo_C"/>
</dbReference>
<keyword evidence="7" id="KW-0131">Cell cycle</keyword>
<keyword evidence="4 8" id="KW-0564">Palmitate</keyword>
<evidence type="ECO:0000259" key="10">
    <source>
        <dbReference type="PROSITE" id="PS51123"/>
    </source>
</evidence>
<evidence type="ECO:0000256" key="5">
    <source>
        <dbReference type="ARBA" id="ARBA00023237"/>
    </source>
</evidence>
<keyword evidence="6 8" id="KW-0449">Lipoprotein</keyword>
<feature type="domain" description="OmpA-like" evidence="10">
    <location>
        <begin position="74"/>
        <end position="188"/>
    </location>
</feature>
<dbReference type="PRINTS" id="PR01021">
    <property type="entry name" value="OMPADOMAIN"/>
</dbReference>
<dbReference type="InterPro" id="IPR006664">
    <property type="entry name" value="OMP_bac"/>
</dbReference>
<dbReference type="PROSITE" id="PS51257">
    <property type="entry name" value="PROKAR_LIPOPROTEIN"/>
    <property type="match status" value="1"/>
</dbReference>
<dbReference type="InterPro" id="IPR036737">
    <property type="entry name" value="OmpA-like_sf"/>
</dbReference>
<evidence type="ECO:0000256" key="3">
    <source>
        <dbReference type="ARBA" id="ARBA00023136"/>
    </source>
</evidence>
<evidence type="ECO:0000256" key="9">
    <source>
        <dbReference type="SAM" id="SignalP"/>
    </source>
</evidence>
<feature type="chain" id="PRO_5011774876" description="Peptidoglycan-associated lipoprotein" evidence="9">
    <location>
        <begin position="24"/>
        <end position="188"/>
    </location>
</feature>
<keyword evidence="1" id="KW-0132">Cell division</keyword>
<evidence type="ECO:0000256" key="4">
    <source>
        <dbReference type="ARBA" id="ARBA00023139"/>
    </source>
</evidence>
<proteinExistence type="inferred from homology"/>
<keyword evidence="2 8" id="KW-0732">Signal</keyword>